<evidence type="ECO:0000256" key="4">
    <source>
        <dbReference type="ARBA" id="ARBA00022475"/>
    </source>
</evidence>
<reference evidence="13" key="1">
    <citation type="journal article" date="2019" name="Sci. Rep.">
        <title>Draft genome of Tanacetum cinerariifolium, the natural source of mosquito coil.</title>
        <authorList>
            <person name="Yamashiro T."/>
            <person name="Shiraishi A."/>
            <person name="Satake H."/>
            <person name="Nakayama K."/>
        </authorList>
    </citation>
    <scope>NUCLEOTIDE SEQUENCE</scope>
</reference>
<keyword evidence="3" id="KW-0343">GTPase activation</keyword>
<dbReference type="GO" id="GO:0009738">
    <property type="term" value="P:abscisic acid-activated signaling pathway"/>
    <property type="evidence" value="ECO:0007669"/>
    <property type="project" value="UniProtKB-KW"/>
</dbReference>
<dbReference type="GO" id="GO:0005634">
    <property type="term" value="C:nucleus"/>
    <property type="evidence" value="ECO:0007669"/>
    <property type="project" value="UniProtKB-SubCell"/>
</dbReference>
<dbReference type="GO" id="GO:0046872">
    <property type="term" value="F:metal ion binding"/>
    <property type="evidence" value="ECO:0007669"/>
    <property type="project" value="UniProtKB-KW"/>
</dbReference>
<evidence type="ECO:0000256" key="2">
    <source>
        <dbReference type="ARBA" id="ARBA00004236"/>
    </source>
</evidence>
<dbReference type="GO" id="GO:0005886">
    <property type="term" value="C:plasma membrane"/>
    <property type="evidence" value="ECO:0007669"/>
    <property type="project" value="UniProtKB-SubCell"/>
</dbReference>
<evidence type="ECO:0000256" key="11">
    <source>
        <dbReference type="ARBA" id="ARBA00024037"/>
    </source>
</evidence>
<keyword evidence="10" id="KW-0539">Nucleus</keyword>
<name>A0A6L2K3E5_TANCI</name>
<dbReference type="InterPro" id="IPR035892">
    <property type="entry name" value="C2_domain_sf"/>
</dbReference>
<dbReference type="AlphaFoldDB" id="A0A6L2K3E5"/>
<evidence type="ECO:0000256" key="7">
    <source>
        <dbReference type="ARBA" id="ARBA00022837"/>
    </source>
</evidence>
<evidence type="ECO:0000256" key="1">
    <source>
        <dbReference type="ARBA" id="ARBA00004123"/>
    </source>
</evidence>
<proteinExistence type="inferred from homology"/>
<evidence type="ECO:0000256" key="3">
    <source>
        <dbReference type="ARBA" id="ARBA00022468"/>
    </source>
</evidence>
<dbReference type="EMBL" id="BKCJ010001775">
    <property type="protein sequence ID" value="GEU43931.1"/>
    <property type="molecule type" value="Genomic_DNA"/>
</dbReference>
<organism evidence="13">
    <name type="scientific">Tanacetum cinerariifolium</name>
    <name type="common">Dalmatian daisy</name>
    <name type="synonym">Chrysanthemum cinerariifolium</name>
    <dbReference type="NCBI Taxonomy" id="118510"/>
    <lineage>
        <taxon>Eukaryota</taxon>
        <taxon>Viridiplantae</taxon>
        <taxon>Streptophyta</taxon>
        <taxon>Embryophyta</taxon>
        <taxon>Tracheophyta</taxon>
        <taxon>Spermatophyta</taxon>
        <taxon>Magnoliopsida</taxon>
        <taxon>eudicotyledons</taxon>
        <taxon>Gunneridae</taxon>
        <taxon>Pentapetalae</taxon>
        <taxon>asterids</taxon>
        <taxon>campanulids</taxon>
        <taxon>Asterales</taxon>
        <taxon>Asteraceae</taxon>
        <taxon>Asteroideae</taxon>
        <taxon>Anthemideae</taxon>
        <taxon>Anthemidinae</taxon>
        <taxon>Tanacetum</taxon>
    </lineage>
</organism>
<keyword evidence="7" id="KW-0106">Calcium</keyword>
<feature type="domain" description="C2" evidence="12">
    <location>
        <begin position="427"/>
        <end position="545"/>
    </location>
</feature>
<evidence type="ECO:0000256" key="6">
    <source>
        <dbReference type="ARBA" id="ARBA00022723"/>
    </source>
</evidence>
<evidence type="ECO:0000256" key="9">
    <source>
        <dbReference type="ARBA" id="ARBA00023136"/>
    </source>
</evidence>
<protein>
    <submittedName>
        <fullName evidence="13">Retrovirus-related Pol polyprotein from transposon TNT 1-94</fullName>
    </submittedName>
</protein>
<evidence type="ECO:0000313" key="13">
    <source>
        <dbReference type="EMBL" id="GEU43931.1"/>
    </source>
</evidence>
<dbReference type="PANTHER" id="PTHR45933">
    <property type="entry name" value="PROTEIN C2-DOMAIN ABA-RELATED 4"/>
    <property type="match status" value="1"/>
</dbReference>
<dbReference type="InterPro" id="IPR044562">
    <property type="entry name" value="CAR1-11"/>
</dbReference>
<keyword evidence="4" id="KW-1003">Cell membrane</keyword>
<comment type="caution">
    <text evidence="13">The sequence shown here is derived from an EMBL/GenBank/DDBJ whole genome shotgun (WGS) entry which is preliminary data.</text>
</comment>
<evidence type="ECO:0000256" key="8">
    <source>
        <dbReference type="ARBA" id="ARBA00023121"/>
    </source>
</evidence>
<gene>
    <name evidence="13" type="ORF">Tci_015909</name>
</gene>
<dbReference type="InterPro" id="IPR043502">
    <property type="entry name" value="DNA/RNA_pol_sf"/>
</dbReference>
<dbReference type="SMART" id="SM00239">
    <property type="entry name" value="C2"/>
    <property type="match status" value="1"/>
</dbReference>
<dbReference type="GO" id="GO:0008289">
    <property type="term" value="F:lipid binding"/>
    <property type="evidence" value="ECO:0007669"/>
    <property type="project" value="UniProtKB-KW"/>
</dbReference>
<dbReference type="InterPro" id="IPR013103">
    <property type="entry name" value="RVT_2"/>
</dbReference>
<evidence type="ECO:0000256" key="5">
    <source>
        <dbReference type="ARBA" id="ARBA00022682"/>
    </source>
</evidence>
<keyword evidence="8" id="KW-0446">Lipid-binding</keyword>
<evidence type="ECO:0000256" key="10">
    <source>
        <dbReference type="ARBA" id="ARBA00023242"/>
    </source>
</evidence>
<comment type="similarity">
    <text evidence="11">Belongs to the plant CAR protein family.</text>
</comment>
<sequence>MIEENAQVENDEFISIFYTPVQDRGETSSRHYDSSNMHIFYQHHPSEHRWTKDHPLEQVNGNPSQSVRTRRQLESDGEMLALENKHDEENIVIRNKYRLVAKGYAQKEGVDFKESFAPVARLEVVRLFIAYAAHKSFTIYLMDVKTAFLYDHLKEEVYVNQPDGYVDPYHPDKVYRLKKALYGLKQAPRLWYDELSTFLVSKGLSKGFIDPTLFITKHKGDIFLVQIYVDDIILGSTNPKISKQFEKLMHNKFEMSMMEELKFFLGIQIHQSPCGIFINQAKYAQEILIKHGMTSCDSVGTPMAIKHLDADLSGTPVDQTKYHSMVGALMNLTASRPDIMHATCYCARYQAKSTEKHLTAVKRIFWYLKDTIHVGLWYPKDTGFDLTSFSDSDHAGCLDSRKSTSGGIQFLGGDKTKYQLADLFTKALPEKRFKYLARRLELMEGVLGLLKLQVKRGINLAVRDTKTSDPYLVASLDNQKTKTKVIKGNCNPVWNDELTLTMKDPKDPIHIAVYDNNNLPNGTKLERVHPKKNNYLADQSCIVWENGKIVQDTVLRLRDVECCEVVIQIELSRLPGNSVIVSGHYVIFRRVITFPPWLLFSGEGVEDSIILDQEKVIVKIIGKDVTWLIYKHAILQRFDNVRIMQIIIKEILRQTGEAETYFIDLFIEGLKLEIGNVVIRRNPKSLWDAYWWAKCEEADNKLQKDESNQPLLSSLDVKESVRMGFMGNGLVDDVVVEAVTSSVEVENGLLDDVVVNKDGESKECESLKFDEILNVGMETQTAIETTKFFLNCLPTVTGAKEHKKFPSVGCRQKDANFLDICSSLRNVEGWEDDDKDLNVFDYDCEVYNLSTKTLLGGKGFFVNKKQQKDLRKIKKVKLSDVDAMNNDYELADNSPKWYVKVGTELVVLELIDLELEKERPLSCLVNKEGPTYLIEVLFYVFDPDGLWVCNLGGFSVTNPFEQTLFGNEQQWICDVNKLVRECPGLDDEFLDYVVIWKKEEPEDDRKYNIREVWSILKNELGRGPYGDDYPKTEDRRGVKVFGIRVYEEGMEAFDKCLGLSTGYDDQAIQTIILGLPEDIYAAVDSCETAQEIWLRVQQMMKGSDNGIQEKKAKLFNE</sequence>
<dbReference type="Gene3D" id="2.60.40.150">
    <property type="entry name" value="C2 domain"/>
    <property type="match status" value="1"/>
</dbReference>
<dbReference type="Pfam" id="PF07727">
    <property type="entry name" value="RVT_2"/>
    <property type="match status" value="1"/>
</dbReference>
<dbReference type="PROSITE" id="PS50004">
    <property type="entry name" value="C2"/>
    <property type="match status" value="1"/>
</dbReference>
<dbReference type="PANTHER" id="PTHR45933:SF12">
    <property type="entry name" value="PROTEIN C2-DOMAIN ABA-RELATED 9"/>
    <property type="match status" value="1"/>
</dbReference>
<keyword evidence="9" id="KW-0472">Membrane</keyword>
<dbReference type="GO" id="GO:0005096">
    <property type="term" value="F:GTPase activator activity"/>
    <property type="evidence" value="ECO:0007669"/>
    <property type="project" value="UniProtKB-KW"/>
</dbReference>
<keyword evidence="6" id="KW-0479">Metal-binding</keyword>
<dbReference type="Pfam" id="PF00168">
    <property type="entry name" value="C2"/>
    <property type="match status" value="1"/>
</dbReference>
<dbReference type="SUPFAM" id="SSF49562">
    <property type="entry name" value="C2 domain (Calcium/lipid-binding domain, CaLB)"/>
    <property type="match status" value="1"/>
</dbReference>
<keyword evidence="5" id="KW-0938">Abscisic acid signaling pathway</keyword>
<evidence type="ECO:0000259" key="12">
    <source>
        <dbReference type="PROSITE" id="PS50004"/>
    </source>
</evidence>
<accession>A0A6L2K3E5</accession>
<dbReference type="InterPro" id="IPR000008">
    <property type="entry name" value="C2_dom"/>
</dbReference>
<dbReference type="SUPFAM" id="SSF56672">
    <property type="entry name" value="DNA/RNA polymerases"/>
    <property type="match status" value="1"/>
</dbReference>
<comment type="subcellular location">
    <subcellularLocation>
        <location evidence="2">Cell membrane</location>
    </subcellularLocation>
    <subcellularLocation>
        <location evidence="1">Nucleus</location>
    </subcellularLocation>
</comment>